<proteinExistence type="predicted"/>
<feature type="region of interest" description="Disordered" evidence="8">
    <location>
        <begin position="12"/>
        <end position="37"/>
    </location>
</feature>
<evidence type="ECO:0000256" key="3">
    <source>
        <dbReference type="ARBA" id="ARBA00022833"/>
    </source>
</evidence>
<dbReference type="PhylomeDB" id="B8MFM5"/>
<dbReference type="InterPro" id="IPR052202">
    <property type="entry name" value="Yeast_MetPath_Reg"/>
</dbReference>
<evidence type="ECO:0000256" key="7">
    <source>
        <dbReference type="ARBA" id="ARBA00023242"/>
    </source>
</evidence>
<evidence type="ECO:0000256" key="2">
    <source>
        <dbReference type="ARBA" id="ARBA00022723"/>
    </source>
</evidence>
<reference evidence="11" key="1">
    <citation type="journal article" date="2015" name="Genome Announc.">
        <title>Genome sequence of the AIDS-associated pathogen Penicillium marneffei (ATCC18224) and its near taxonomic relative Talaromyces stipitatus (ATCC10500).</title>
        <authorList>
            <person name="Nierman W.C."/>
            <person name="Fedorova-Abrams N.D."/>
            <person name="Andrianopoulos A."/>
        </authorList>
    </citation>
    <scope>NUCLEOTIDE SEQUENCE [LARGE SCALE GENOMIC DNA]</scope>
    <source>
        <strain evidence="11">ATCC 10500 / CBS 375.48 / QM 6759 / NRRL 1006</strain>
    </source>
</reference>
<keyword evidence="6" id="KW-0804">Transcription</keyword>
<dbReference type="GO" id="GO:0000981">
    <property type="term" value="F:DNA-binding transcription factor activity, RNA polymerase II-specific"/>
    <property type="evidence" value="ECO:0007669"/>
    <property type="project" value="InterPro"/>
</dbReference>
<dbReference type="GO" id="GO:0043565">
    <property type="term" value="F:sequence-specific DNA binding"/>
    <property type="evidence" value="ECO:0007669"/>
    <property type="project" value="TreeGrafter"/>
</dbReference>
<dbReference type="CDD" id="cd00067">
    <property type="entry name" value="GAL4"/>
    <property type="match status" value="1"/>
</dbReference>
<dbReference type="Proteomes" id="UP000001745">
    <property type="component" value="Unassembled WGS sequence"/>
</dbReference>
<protein>
    <recommendedName>
        <fullName evidence="9">Zn(2)-C6 fungal-type domain-containing protein</fullName>
    </recommendedName>
</protein>
<dbReference type="PANTHER" id="PTHR47782">
    <property type="entry name" value="ZN(II)2CYS6 TRANSCRIPTION FACTOR (EUROFUNG)-RELATED"/>
    <property type="match status" value="1"/>
</dbReference>
<dbReference type="PANTHER" id="PTHR47782:SF7">
    <property type="entry name" value="PROTEIN STB5"/>
    <property type="match status" value="1"/>
</dbReference>
<keyword evidence="2" id="KW-0479">Metal-binding</keyword>
<dbReference type="CDD" id="cd12148">
    <property type="entry name" value="fungal_TF_MHR"/>
    <property type="match status" value="1"/>
</dbReference>
<evidence type="ECO:0000256" key="6">
    <source>
        <dbReference type="ARBA" id="ARBA00023163"/>
    </source>
</evidence>
<dbReference type="Gene3D" id="4.10.240.10">
    <property type="entry name" value="Zn(2)-C6 fungal-type DNA-binding domain"/>
    <property type="match status" value="1"/>
</dbReference>
<evidence type="ECO:0000256" key="1">
    <source>
        <dbReference type="ARBA" id="ARBA00004123"/>
    </source>
</evidence>
<dbReference type="PROSITE" id="PS50048">
    <property type="entry name" value="ZN2_CY6_FUNGAL_2"/>
    <property type="match status" value="1"/>
</dbReference>
<evidence type="ECO:0000256" key="8">
    <source>
        <dbReference type="SAM" id="MobiDB-lite"/>
    </source>
</evidence>
<keyword evidence="3" id="KW-0862">Zinc</keyword>
<keyword evidence="5" id="KW-0238">DNA-binding</keyword>
<dbReference type="GO" id="GO:0006351">
    <property type="term" value="P:DNA-templated transcription"/>
    <property type="evidence" value="ECO:0007669"/>
    <property type="project" value="InterPro"/>
</dbReference>
<evidence type="ECO:0000313" key="10">
    <source>
        <dbReference type="EMBL" id="EED17015.1"/>
    </source>
</evidence>
<dbReference type="InterPro" id="IPR007219">
    <property type="entry name" value="XnlR_reg_dom"/>
</dbReference>
<name>B8MFM5_TALSN</name>
<dbReference type="SMART" id="SM00906">
    <property type="entry name" value="Fungal_trans"/>
    <property type="match status" value="1"/>
</dbReference>
<dbReference type="PROSITE" id="PS00463">
    <property type="entry name" value="ZN2_CY6_FUNGAL_1"/>
    <property type="match status" value="1"/>
</dbReference>
<dbReference type="Pfam" id="PF00172">
    <property type="entry name" value="Zn_clus"/>
    <property type="match status" value="1"/>
</dbReference>
<evidence type="ECO:0000256" key="5">
    <source>
        <dbReference type="ARBA" id="ARBA00023125"/>
    </source>
</evidence>
<dbReference type="AlphaFoldDB" id="B8MFM5"/>
<dbReference type="RefSeq" id="XP_002484249.1">
    <property type="nucleotide sequence ID" value="XM_002484204.1"/>
</dbReference>
<dbReference type="GO" id="GO:0008270">
    <property type="term" value="F:zinc ion binding"/>
    <property type="evidence" value="ECO:0007669"/>
    <property type="project" value="InterPro"/>
</dbReference>
<feature type="region of interest" description="Disordered" evidence="8">
    <location>
        <begin position="141"/>
        <end position="182"/>
    </location>
</feature>
<sequence>MKFQTNRFRVNIGSSPEDTVDLREEPSSRRPRTYPPPACNRCRKYKKKCSKTLPACKTCTDAGRRCSYFNFDSNRAQSTEVLQARIQWLTEYIEHNIHQRPEEGANSSASAGKEGLNVEQDGISDDSPRFWEKPSISLLPMQSLLNGPSDRNGDRRNDEKSPKTTTIHPLHNSLSPATRRTSVEDGQELPLSCINAYFDHVHRGYPFLDKQRVVQARDRYIGQNLVPEDADSMMLYLVVAIGRTTLERSGKLPRTDINEIEMPYQTFISHCIKKEDLDSVRILLLLCLYSLFDPLGIKTWTIVGILTRQALILGLPQLRIVTEKTSEALDEHSNRLFWSIFVIDRMVSISVGQAPGLAVRDLRVPLPAITVDEFASPQRVELSSMLLVSRHVIQLRRIEGEILERIHLRAPTDTASLSLPDKAAIISMLRYEVDKWYSEGCLIAQPEAGNIRIHDSLTWLNARYNQLLMMLYYPGHFNQPYQSSSNELLLDFVQKSIGYNHFLFEQHQLPLNYITLSRMVQISLSLCHCFAYTALTSFPAKGGIENCIEILSAFDSSWRQAHILAEAMHNFLLLITTFEDRFANSTEIVQVPWTLRPTVEPTLKSWLLSLREDLITISRNTLGKDNCFQFIERWDIGIANSYPPLEILN</sequence>
<keyword evidence="4" id="KW-0805">Transcription regulation</keyword>
<dbReference type="OMA" id="RTFPVCS"/>
<dbReference type="Pfam" id="PF04082">
    <property type="entry name" value="Fungal_trans"/>
    <property type="match status" value="1"/>
</dbReference>
<dbReference type="VEuPathDB" id="FungiDB:TSTA_020720"/>
<evidence type="ECO:0000256" key="4">
    <source>
        <dbReference type="ARBA" id="ARBA00023015"/>
    </source>
</evidence>
<dbReference type="OrthoDB" id="25921at2759"/>
<keyword evidence="7" id="KW-0539">Nucleus</keyword>
<dbReference type="InParanoid" id="B8MFM5"/>
<evidence type="ECO:0000313" key="11">
    <source>
        <dbReference type="Proteomes" id="UP000001745"/>
    </source>
</evidence>
<feature type="compositionally biased region" description="Polar residues" evidence="8">
    <location>
        <begin position="163"/>
        <end position="180"/>
    </location>
</feature>
<dbReference type="eggNOG" id="ENOG502QTEH">
    <property type="taxonomic scope" value="Eukaryota"/>
</dbReference>
<gene>
    <name evidence="10" type="ORF">TSTA_020720</name>
</gene>
<accession>B8MFM5</accession>
<feature type="compositionally biased region" description="Basic and acidic residues" evidence="8">
    <location>
        <begin position="151"/>
        <end position="162"/>
    </location>
</feature>
<dbReference type="InterPro" id="IPR001138">
    <property type="entry name" value="Zn2Cys6_DnaBD"/>
</dbReference>
<dbReference type="FunCoup" id="B8MFM5">
    <property type="interactions" value="899"/>
</dbReference>
<feature type="domain" description="Zn(2)-C6 fungal-type" evidence="9">
    <location>
        <begin position="38"/>
        <end position="68"/>
    </location>
</feature>
<evidence type="ECO:0000259" key="9">
    <source>
        <dbReference type="PROSITE" id="PS50048"/>
    </source>
</evidence>
<dbReference type="GO" id="GO:0005634">
    <property type="term" value="C:nucleus"/>
    <property type="evidence" value="ECO:0007669"/>
    <property type="project" value="UniProtKB-SubCell"/>
</dbReference>
<dbReference type="HOGENOM" id="CLU_011881_1_0_1"/>
<dbReference type="SMART" id="SM00066">
    <property type="entry name" value="GAL4"/>
    <property type="match status" value="1"/>
</dbReference>
<dbReference type="SUPFAM" id="SSF57701">
    <property type="entry name" value="Zn2/Cys6 DNA-binding domain"/>
    <property type="match status" value="1"/>
</dbReference>
<dbReference type="EMBL" id="EQ962656">
    <property type="protein sequence ID" value="EED17015.1"/>
    <property type="molecule type" value="Genomic_DNA"/>
</dbReference>
<dbReference type="InterPro" id="IPR036864">
    <property type="entry name" value="Zn2-C6_fun-type_DNA-bd_sf"/>
</dbReference>
<dbReference type="STRING" id="441959.B8MFM5"/>
<dbReference type="GO" id="GO:0045944">
    <property type="term" value="P:positive regulation of transcription by RNA polymerase II"/>
    <property type="evidence" value="ECO:0007669"/>
    <property type="project" value="TreeGrafter"/>
</dbReference>
<dbReference type="GeneID" id="8109334"/>
<comment type="subcellular location">
    <subcellularLocation>
        <location evidence="1">Nucleus</location>
    </subcellularLocation>
</comment>
<organism evidence="10 11">
    <name type="scientific">Talaromyces stipitatus (strain ATCC 10500 / CBS 375.48 / QM 6759 / NRRL 1006)</name>
    <name type="common">Penicillium stipitatum</name>
    <dbReference type="NCBI Taxonomy" id="441959"/>
    <lineage>
        <taxon>Eukaryota</taxon>
        <taxon>Fungi</taxon>
        <taxon>Dikarya</taxon>
        <taxon>Ascomycota</taxon>
        <taxon>Pezizomycotina</taxon>
        <taxon>Eurotiomycetes</taxon>
        <taxon>Eurotiomycetidae</taxon>
        <taxon>Eurotiales</taxon>
        <taxon>Trichocomaceae</taxon>
        <taxon>Talaromyces</taxon>
        <taxon>Talaromyces sect. Talaromyces</taxon>
    </lineage>
</organism>
<keyword evidence="11" id="KW-1185">Reference proteome</keyword>